<dbReference type="AlphaFoldDB" id="A0A0G3H419"/>
<dbReference type="RefSeq" id="WP_052844703.1">
    <property type="nucleotide sequence ID" value="NZ_CP011542.1"/>
</dbReference>
<name>A0A0G3H419_9CORY</name>
<dbReference type="SUPFAM" id="SSF50494">
    <property type="entry name" value="Trypsin-like serine proteases"/>
    <property type="match status" value="1"/>
</dbReference>
<dbReference type="KEGG" id="cmv:CMUST_11435"/>
<dbReference type="PATRIC" id="fig|571915.4.peg.2442"/>
<dbReference type="InterPro" id="IPR009003">
    <property type="entry name" value="Peptidase_S1_PA"/>
</dbReference>
<dbReference type="Gene3D" id="2.40.10.10">
    <property type="entry name" value="Trypsin-like serine proteases"/>
    <property type="match status" value="1"/>
</dbReference>
<feature type="region of interest" description="Disordered" evidence="1">
    <location>
        <begin position="105"/>
        <end position="130"/>
    </location>
</feature>
<dbReference type="STRING" id="571915.CMUST_11435"/>
<dbReference type="OrthoDB" id="104542at2"/>
<evidence type="ECO:0000256" key="1">
    <source>
        <dbReference type="SAM" id="MobiDB-lite"/>
    </source>
</evidence>
<evidence type="ECO:0000313" key="3">
    <source>
        <dbReference type="Proteomes" id="UP000035199"/>
    </source>
</evidence>
<reference evidence="3" key="2">
    <citation type="submission" date="2015-05" db="EMBL/GenBank/DDBJ databases">
        <title>Complete genome sequence of Corynebacterium mustelae DSM 45274, isolated from various tissues of a male ferret with lethal sepsis.</title>
        <authorList>
            <person name="Ruckert C."/>
            <person name="Albersmeier A."/>
            <person name="Winkler A."/>
            <person name="Tauch A."/>
        </authorList>
    </citation>
    <scope>NUCLEOTIDE SEQUENCE [LARGE SCALE GENOMIC DNA]</scope>
    <source>
        <strain evidence="3">DSM 45274</strain>
    </source>
</reference>
<dbReference type="EMBL" id="CP011542">
    <property type="protein sequence ID" value="AKK06598.1"/>
    <property type="molecule type" value="Genomic_DNA"/>
</dbReference>
<evidence type="ECO:0000313" key="2">
    <source>
        <dbReference type="EMBL" id="AKK06598.1"/>
    </source>
</evidence>
<protein>
    <recommendedName>
        <fullName evidence="4">Trypsin</fullName>
    </recommendedName>
</protein>
<sequence>MRLKNSDTRPIGQFNANEAEKIRQYIRKEGAKFLQDPNVTSVGIGFKTTDGKPTGEVAIQFTVAKKLSPQDLEKSASTLLPESIEFDQLVVPTDVVEADFAPSVGTSTTKTLAPQQVSDPERTKRRDPVVPGISIGNLNTSAGTLGAIVYDNTTKAAVGLSNWHVLHGPDSEVGITTVQPGAHDDPNTSKNTLGKLLRSHLSEAGDCAITSIEQRAFDPTVLQLGVIPDSIGDPELGDKIIKSGRTTGVTEGVVQRVDVLTRIDFGGNVGEKNVLGFEIAPAAAGGTVSEGGDSGSVWLYQNPDGSTSTTLVGLHFAGSIAGPSVGIACLPESVFAKLNVSIKPT</sequence>
<gene>
    <name evidence="2" type="ORF">CMUST_11435</name>
</gene>
<feature type="compositionally biased region" description="Polar residues" evidence="1">
    <location>
        <begin position="105"/>
        <end position="118"/>
    </location>
</feature>
<accession>A0A0G3H419</accession>
<dbReference type="InterPro" id="IPR043504">
    <property type="entry name" value="Peptidase_S1_PA_chymotrypsin"/>
</dbReference>
<keyword evidence="3" id="KW-1185">Reference proteome</keyword>
<proteinExistence type="predicted"/>
<feature type="compositionally biased region" description="Basic and acidic residues" evidence="1">
    <location>
        <begin position="119"/>
        <end position="128"/>
    </location>
</feature>
<dbReference type="Proteomes" id="UP000035199">
    <property type="component" value="Chromosome"/>
</dbReference>
<organism evidence="2 3">
    <name type="scientific">Corynebacterium mustelae</name>
    <dbReference type="NCBI Taxonomy" id="571915"/>
    <lineage>
        <taxon>Bacteria</taxon>
        <taxon>Bacillati</taxon>
        <taxon>Actinomycetota</taxon>
        <taxon>Actinomycetes</taxon>
        <taxon>Mycobacteriales</taxon>
        <taxon>Corynebacteriaceae</taxon>
        <taxon>Corynebacterium</taxon>
    </lineage>
</organism>
<evidence type="ECO:0008006" key="4">
    <source>
        <dbReference type="Google" id="ProtNLM"/>
    </source>
</evidence>
<reference evidence="2 3" key="1">
    <citation type="journal article" date="2015" name="Genome Announc.">
        <title>Complete Genome Sequence of the Type Strain Corynebacterium mustelae DSM 45274, Isolated from Various Tissues of a Male Ferret with Lethal Sepsis.</title>
        <authorList>
            <person name="Ruckert C."/>
            <person name="Eimer J."/>
            <person name="Winkler A."/>
            <person name="Tauch A."/>
        </authorList>
    </citation>
    <scope>NUCLEOTIDE SEQUENCE [LARGE SCALE GENOMIC DNA]</scope>
    <source>
        <strain evidence="2 3">DSM 45274</strain>
    </source>
</reference>